<evidence type="ECO:0000256" key="1">
    <source>
        <dbReference type="SAM" id="MobiDB-lite"/>
    </source>
</evidence>
<sequence>MAPDERNSTPVSTASEDSTPLTKRRRVETATDSRTNDTIRTCPSPTEDCDPADHPKQQTAEACPHQEALNGVVTPEHEQPKPRRFFIEPFKTIVTLECGPKLNTHYKVDLGLLCAHSEQQYMLFSHAEDQVQLYAKVKALKQRAKAFRPLLTLHNVLRTDTSRGKALSFITECMEKFPIIPRQVQVIATITDAVDAVFQKSELFKSPPTKKFDRSKYPRENVHDRLQLLRDEAVYTVAERISFYLCGIKRQEKDFALKDATKAAAQRRIILHKMGPETVEAVMRWVYGKGLTFNSVKHALSIHALACTLGITRLAAECMELLSAATIRIINQTKSDGITLRDLLSNNICEPEEETSTNRDPDPLSNVRVVGEVFKYTLHEKKPPAVLQALVVDAVADSEDEDLLSQSMELMNSEMLGKLAMATMRRANLHSLAARTHGYGQPLLHSDASPSASIKSDMSDTKYDWKSKNNGTDSEMAPTVGDNVLGCKAEAK</sequence>
<organism evidence="2 3">
    <name type="scientific">Bimuria novae-zelandiae CBS 107.79</name>
    <dbReference type="NCBI Taxonomy" id="1447943"/>
    <lineage>
        <taxon>Eukaryota</taxon>
        <taxon>Fungi</taxon>
        <taxon>Dikarya</taxon>
        <taxon>Ascomycota</taxon>
        <taxon>Pezizomycotina</taxon>
        <taxon>Dothideomycetes</taxon>
        <taxon>Pleosporomycetidae</taxon>
        <taxon>Pleosporales</taxon>
        <taxon>Massarineae</taxon>
        <taxon>Didymosphaeriaceae</taxon>
        <taxon>Bimuria</taxon>
    </lineage>
</organism>
<protein>
    <submittedName>
        <fullName evidence="2">Uncharacterized protein</fullName>
    </submittedName>
</protein>
<dbReference type="InterPro" id="IPR011333">
    <property type="entry name" value="SKP1/BTB/POZ_sf"/>
</dbReference>
<feature type="region of interest" description="Disordered" evidence="1">
    <location>
        <begin position="1"/>
        <end position="60"/>
    </location>
</feature>
<dbReference type="SUPFAM" id="SSF54695">
    <property type="entry name" value="POZ domain"/>
    <property type="match status" value="1"/>
</dbReference>
<feature type="compositionally biased region" description="Basic and acidic residues" evidence="1">
    <location>
        <begin position="27"/>
        <end position="37"/>
    </location>
</feature>
<accession>A0A6A5ULV4</accession>
<dbReference type="EMBL" id="ML976777">
    <property type="protein sequence ID" value="KAF1964782.1"/>
    <property type="molecule type" value="Genomic_DNA"/>
</dbReference>
<feature type="region of interest" description="Disordered" evidence="1">
    <location>
        <begin position="443"/>
        <end position="481"/>
    </location>
</feature>
<feature type="compositionally biased region" description="Polar residues" evidence="1">
    <location>
        <begin position="8"/>
        <end position="21"/>
    </location>
</feature>
<reference evidence="2" key="1">
    <citation type="journal article" date="2020" name="Stud. Mycol.">
        <title>101 Dothideomycetes genomes: a test case for predicting lifestyles and emergence of pathogens.</title>
        <authorList>
            <person name="Haridas S."/>
            <person name="Albert R."/>
            <person name="Binder M."/>
            <person name="Bloem J."/>
            <person name="Labutti K."/>
            <person name="Salamov A."/>
            <person name="Andreopoulos B."/>
            <person name="Baker S."/>
            <person name="Barry K."/>
            <person name="Bills G."/>
            <person name="Bluhm B."/>
            <person name="Cannon C."/>
            <person name="Castanera R."/>
            <person name="Culley D."/>
            <person name="Daum C."/>
            <person name="Ezra D."/>
            <person name="Gonzalez J."/>
            <person name="Henrissat B."/>
            <person name="Kuo A."/>
            <person name="Liang C."/>
            <person name="Lipzen A."/>
            <person name="Lutzoni F."/>
            <person name="Magnuson J."/>
            <person name="Mondo S."/>
            <person name="Nolan M."/>
            <person name="Ohm R."/>
            <person name="Pangilinan J."/>
            <person name="Park H.-J."/>
            <person name="Ramirez L."/>
            <person name="Alfaro M."/>
            <person name="Sun H."/>
            <person name="Tritt A."/>
            <person name="Yoshinaga Y."/>
            <person name="Zwiers L.-H."/>
            <person name="Turgeon B."/>
            <person name="Goodwin S."/>
            <person name="Spatafora J."/>
            <person name="Crous P."/>
            <person name="Grigoriev I."/>
        </authorList>
    </citation>
    <scope>NUCLEOTIDE SEQUENCE</scope>
    <source>
        <strain evidence="2">CBS 107.79</strain>
    </source>
</reference>
<dbReference type="Gene3D" id="3.30.710.10">
    <property type="entry name" value="Potassium Channel Kv1.1, Chain A"/>
    <property type="match status" value="1"/>
</dbReference>
<gene>
    <name evidence="2" type="ORF">BU23DRAFT_604620</name>
</gene>
<evidence type="ECO:0000313" key="2">
    <source>
        <dbReference type="EMBL" id="KAF1964782.1"/>
    </source>
</evidence>
<dbReference type="AlphaFoldDB" id="A0A6A5ULV4"/>
<feature type="compositionally biased region" description="Basic and acidic residues" evidence="1">
    <location>
        <begin position="457"/>
        <end position="467"/>
    </location>
</feature>
<keyword evidence="3" id="KW-1185">Reference proteome</keyword>
<dbReference type="Proteomes" id="UP000800036">
    <property type="component" value="Unassembled WGS sequence"/>
</dbReference>
<name>A0A6A5ULV4_9PLEO</name>
<dbReference type="OrthoDB" id="3794120at2759"/>
<proteinExistence type="predicted"/>
<evidence type="ECO:0000313" key="3">
    <source>
        <dbReference type="Proteomes" id="UP000800036"/>
    </source>
</evidence>